<evidence type="ECO:0000313" key="1">
    <source>
        <dbReference type="EMBL" id="EGH26692.1"/>
    </source>
</evidence>
<proteinExistence type="predicted"/>
<sequence length="42" mass="4952">KLGSLFQSFPKQKTQKLRELIEDLKKSDHVVEKLRAEIEPLM</sequence>
<feature type="non-terminal residue" evidence="1">
    <location>
        <position position="1"/>
    </location>
</feature>
<name>A0A656GLH4_PSEA0</name>
<protein>
    <submittedName>
        <fullName evidence="1">Uncharacterized protein</fullName>
    </submittedName>
</protein>
<dbReference type="EMBL" id="AEAG01002706">
    <property type="protein sequence ID" value="EGH26692.1"/>
    <property type="molecule type" value="Genomic_DNA"/>
</dbReference>
<dbReference type="AlphaFoldDB" id="A0A656GLH4"/>
<comment type="caution">
    <text evidence="1">The sequence shown here is derived from an EMBL/GenBank/DDBJ whole genome shotgun (WGS) entry which is preliminary data.</text>
</comment>
<gene>
    <name evidence="1" type="ORF">PSYMO_36603</name>
</gene>
<evidence type="ECO:0000313" key="2">
    <source>
        <dbReference type="Proteomes" id="UP000003465"/>
    </source>
</evidence>
<accession>A0A656GLH4</accession>
<organism evidence="1 2">
    <name type="scientific">Pseudomonas amygdali pv. mori str. 301020</name>
    <dbReference type="NCBI Taxonomy" id="629261"/>
    <lineage>
        <taxon>Bacteria</taxon>
        <taxon>Pseudomonadati</taxon>
        <taxon>Pseudomonadota</taxon>
        <taxon>Gammaproteobacteria</taxon>
        <taxon>Pseudomonadales</taxon>
        <taxon>Pseudomonadaceae</taxon>
        <taxon>Pseudomonas</taxon>
        <taxon>Pseudomonas amygdali</taxon>
    </lineage>
</organism>
<dbReference type="Proteomes" id="UP000003465">
    <property type="component" value="Unassembled WGS sequence"/>
</dbReference>
<feature type="non-terminal residue" evidence="1">
    <location>
        <position position="42"/>
    </location>
</feature>
<reference evidence="1 2" key="1">
    <citation type="journal article" date="2011" name="PLoS Pathog.">
        <title>Dynamic evolution of pathogenicity revealed by sequencing and comparative genomics of 19 Pseudomonas syringae isolates.</title>
        <authorList>
            <person name="Baltrus D.A."/>
            <person name="Nishimura M.T."/>
            <person name="Romanchuk A."/>
            <person name="Chang J.H."/>
            <person name="Mukhtar M.S."/>
            <person name="Cherkis K."/>
            <person name="Roach J."/>
            <person name="Grant S.R."/>
            <person name="Jones C.D."/>
            <person name="Dangl J.L."/>
        </authorList>
    </citation>
    <scope>NUCLEOTIDE SEQUENCE [LARGE SCALE GENOMIC DNA]</scope>
    <source>
        <strain evidence="1 2">301020</strain>
    </source>
</reference>